<sequence>MKISLEQMPDWPGRMTAPIAAAYMGVSHTTFLERFRAVGMKEGGSVFWARVQLDHFIADQFGVDEAPATLRSDYDRWKAEEAKKAEADALLDRVKKRLAEGGASQPKSRERR</sequence>
<evidence type="ECO:0000313" key="1">
    <source>
        <dbReference type="EMBL" id="SKB85093.1"/>
    </source>
</evidence>
<gene>
    <name evidence="1" type="ORF">SAMN06295937_102331</name>
</gene>
<keyword evidence="2" id="KW-1185">Reference proteome</keyword>
<reference evidence="2" key="1">
    <citation type="submission" date="2017-02" db="EMBL/GenBank/DDBJ databases">
        <authorList>
            <person name="Varghese N."/>
            <person name="Submissions S."/>
        </authorList>
    </citation>
    <scope>NUCLEOTIDE SEQUENCE [LARGE SCALE GENOMIC DNA]</scope>
    <source>
        <strain evidence="2">R11H</strain>
    </source>
</reference>
<protein>
    <submittedName>
        <fullName evidence="1">Uncharacterized protein</fullName>
    </submittedName>
</protein>
<evidence type="ECO:0000313" key="2">
    <source>
        <dbReference type="Proteomes" id="UP000190044"/>
    </source>
</evidence>
<dbReference type="EMBL" id="FUYP01000023">
    <property type="protein sequence ID" value="SKB85093.1"/>
    <property type="molecule type" value="Genomic_DNA"/>
</dbReference>
<accession>A0A1T5EM91</accession>
<dbReference type="Proteomes" id="UP000190044">
    <property type="component" value="Unassembled WGS sequence"/>
</dbReference>
<dbReference type="AlphaFoldDB" id="A0A1T5EM91"/>
<proteinExistence type="predicted"/>
<organism evidence="1 2">
    <name type="scientific">Sphingopyxis flava</name>
    <dbReference type="NCBI Taxonomy" id="1507287"/>
    <lineage>
        <taxon>Bacteria</taxon>
        <taxon>Pseudomonadati</taxon>
        <taxon>Pseudomonadota</taxon>
        <taxon>Alphaproteobacteria</taxon>
        <taxon>Sphingomonadales</taxon>
        <taxon>Sphingomonadaceae</taxon>
        <taxon>Sphingopyxis</taxon>
    </lineage>
</organism>
<name>A0A1T5EM91_9SPHN</name>